<evidence type="ECO:0000256" key="1">
    <source>
        <dbReference type="ARBA" id="ARBA00023024"/>
    </source>
</evidence>
<feature type="domain" description="GH18" evidence="2">
    <location>
        <begin position="21"/>
        <end position="499"/>
    </location>
</feature>
<dbReference type="InterPro" id="IPR017853">
    <property type="entry name" value="GH"/>
</dbReference>
<accession>A0A1K2HT20</accession>
<dbReference type="InterPro" id="IPR029070">
    <property type="entry name" value="Chitinase_insertion_sf"/>
</dbReference>
<reference evidence="3 4" key="1">
    <citation type="submission" date="2016-11" db="EMBL/GenBank/DDBJ databases">
        <authorList>
            <person name="Jaros S."/>
            <person name="Januszkiewicz K."/>
            <person name="Wedrychowicz H."/>
        </authorList>
    </citation>
    <scope>NUCLEOTIDE SEQUENCE [LARGE SCALE GENOMIC DNA]</scope>
    <source>
        <strain evidence="3 4">DSM 18899</strain>
    </source>
</reference>
<dbReference type="PANTHER" id="PTHR11177:SF308">
    <property type="entry name" value="CHITINASE A"/>
    <property type="match status" value="1"/>
</dbReference>
<dbReference type="Proteomes" id="UP000186513">
    <property type="component" value="Unassembled WGS sequence"/>
</dbReference>
<dbReference type="GO" id="GO:0006032">
    <property type="term" value="P:chitin catabolic process"/>
    <property type="evidence" value="ECO:0007669"/>
    <property type="project" value="UniProtKB-KW"/>
</dbReference>
<keyword evidence="1" id="KW-0624">Polysaccharide degradation</keyword>
<dbReference type="SUPFAM" id="SSF54556">
    <property type="entry name" value="Chitinase insertion domain"/>
    <property type="match status" value="1"/>
</dbReference>
<dbReference type="GO" id="GO:0005975">
    <property type="term" value="P:carbohydrate metabolic process"/>
    <property type="evidence" value="ECO:0007669"/>
    <property type="project" value="InterPro"/>
</dbReference>
<evidence type="ECO:0000259" key="2">
    <source>
        <dbReference type="PROSITE" id="PS51910"/>
    </source>
</evidence>
<dbReference type="Gene3D" id="3.20.20.80">
    <property type="entry name" value="Glycosidases"/>
    <property type="match status" value="1"/>
</dbReference>
<protein>
    <submittedName>
        <fullName evidence="3">Chitinase</fullName>
    </submittedName>
</protein>
<dbReference type="SMR" id="A0A1K2HT20"/>
<dbReference type="Gene3D" id="3.10.50.10">
    <property type="match status" value="1"/>
</dbReference>
<keyword evidence="4" id="KW-1185">Reference proteome</keyword>
<dbReference type="InterPro" id="IPR050314">
    <property type="entry name" value="Glycosyl_Hydrlase_18"/>
</dbReference>
<dbReference type="InterPro" id="IPR011583">
    <property type="entry name" value="Chitinase_II/V-like_cat"/>
</dbReference>
<dbReference type="EMBL" id="FPKR01000017">
    <property type="protein sequence ID" value="SFZ79410.1"/>
    <property type="molecule type" value="Genomic_DNA"/>
</dbReference>
<gene>
    <name evidence="3" type="ORF">SAMN02745887_03592</name>
</gene>
<dbReference type="InterPro" id="IPR009470">
    <property type="entry name" value="Chi_C"/>
</dbReference>
<name>A0A1K2HT20_9NEIS</name>
<dbReference type="GO" id="GO:0008061">
    <property type="term" value="F:chitin binding"/>
    <property type="evidence" value="ECO:0007669"/>
    <property type="project" value="InterPro"/>
</dbReference>
<evidence type="ECO:0000313" key="3">
    <source>
        <dbReference type="EMBL" id="SFZ79410.1"/>
    </source>
</evidence>
<dbReference type="InterPro" id="IPR001223">
    <property type="entry name" value="Glyco_hydro18_cat"/>
</dbReference>
<dbReference type="Pfam" id="PF06483">
    <property type="entry name" value="ChiC"/>
    <property type="match status" value="1"/>
</dbReference>
<keyword evidence="1" id="KW-0146">Chitin degradation</keyword>
<evidence type="ECO:0000313" key="4">
    <source>
        <dbReference type="Proteomes" id="UP000186513"/>
    </source>
</evidence>
<dbReference type="Pfam" id="PF00704">
    <property type="entry name" value="Glyco_hydro_18"/>
    <property type="match status" value="1"/>
</dbReference>
<keyword evidence="1" id="KW-0119">Carbohydrate metabolism</keyword>
<dbReference type="STRING" id="1121279.SAMN02745887_03592"/>
<dbReference type="AlphaFoldDB" id="A0A1K2HT20"/>
<dbReference type="CDD" id="cd06548">
    <property type="entry name" value="GH18_chitinase"/>
    <property type="match status" value="1"/>
</dbReference>
<dbReference type="PROSITE" id="PS51910">
    <property type="entry name" value="GH18_2"/>
    <property type="match status" value="1"/>
</dbReference>
<organism evidence="3 4">
    <name type="scientific">Chitinimonas taiwanensis DSM 18899</name>
    <dbReference type="NCBI Taxonomy" id="1121279"/>
    <lineage>
        <taxon>Bacteria</taxon>
        <taxon>Pseudomonadati</taxon>
        <taxon>Pseudomonadota</taxon>
        <taxon>Betaproteobacteria</taxon>
        <taxon>Neisseriales</taxon>
        <taxon>Chitinibacteraceae</taxon>
        <taxon>Chitinimonas</taxon>
    </lineage>
</organism>
<proteinExistence type="predicted"/>
<dbReference type="PANTHER" id="PTHR11177">
    <property type="entry name" value="CHITINASE"/>
    <property type="match status" value="1"/>
</dbReference>
<sequence>MPYCLAYDAQGRELLANGNQRRIIGYFTSWRTGKNGQPSYLAKDIPWDKLTHINYAFAHIDASHRVSVNEGVAGNEATGMEWPGVAGAEMDASLPYKGHLNLLNKYKKLHPGVKTLVSIGGWAETGGFFGADGKRVASGGFYTMTTNADGSINTAGINTFADSVVAFLRKYNFDGADLDYEYPTTMAKAGNPLDWGVSEPRLKGLQASYRELMKVLRKKLDEAAVADGKYYQLTIASPSSGYLLRGMESFQAVQYLDFVNVMSYDLHGAWNEFVGPNAALFDDGKDAELAKWGVYGAAQYGGIGYLNTDWAYHYLRGALPAGRINVGVPYYTRGWKGVTGGTNGLWGTSAKSSQCGPGLTECGTGATGIDNLWHDKDEQGREMGAGSNPMWHAKNLEKGIKASYLGQYGLTAADQTGSYSRYYDATLVAPWLWNAQKQVFLSTEDEQSIARKAQWIVDKGIGGAMFWELAGDYAFDSAKGEYFIGQTLTTTLHNAFKSASAYGNKRAKQAMPSQAIDLQFELVDFKLGDQNYPINPKLKISNKSSATIPGGTQIEFQYPVAAPSNMADQSGAGLKVVASEHTGPNVGGFKGDFHTAQFKLPAWQSLAPGQSIDITLNYYLPISGPSNYIVTVGSQRFAIKQEYPNLPNGVIQ</sequence>
<dbReference type="SUPFAM" id="SSF51445">
    <property type="entry name" value="(Trans)glycosidases"/>
    <property type="match status" value="1"/>
</dbReference>
<dbReference type="SMART" id="SM00636">
    <property type="entry name" value="Glyco_18"/>
    <property type="match status" value="1"/>
</dbReference>